<dbReference type="SMART" id="SM00664">
    <property type="entry name" value="DoH"/>
    <property type="match status" value="1"/>
</dbReference>
<feature type="transmembrane region" description="Helical" evidence="7">
    <location>
        <begin position="380"/>
        <end position="398"/>
    </location>
</feature>
<evidence type="ECO:0000256" key="2">
    <source>
        <dbReference type="ARBA" id="ARBA00022448"/>
    </source>
</evidence>
<feature type="domain" description="DOMON" evidence="9">
    <location>
        <begin position="34"/>
        <end position="153"/>
    </location>
</feature>
<evidence type="ECO:0000256" key="5">
    <source>
        <dbReference type="ARBA" id="ARBA00022989"/>
    </source>
</evidence>
<dbReference type="Gene3D" id="2.60.40.1210">
    <property type="entry name" value="Cellobiose dehydrogenase, cytochrome domain"/>
    <property type="match status" value="1"/>
</dbReference>
<evidence type="ECO:0000256" key="3">
    <source>
        <dbReference type="ARBA" id="ARBA00022692"/>
    </source>
</evidence>
<evidence type="ECO:0000256" key="7">
    <source>
        <dbReference type="SAM" id="Phobius"/>
    </source>
</evidence>
<reference evidence="11" key="1">
    <citation type="submission" date="2020-11" db="EMBL/GenBank/DDBJ databases">
        <authorList>
            <consortium name="DOE Joint Genome Institute"/>
            <person name="Ahrendt S."/>
            <person name="Riley R."/>
            <person name="Andreopoulos W."/>
            <person name="Labutti K."/>
            <person name="Pangilinan J."/>
            <person name="Ruiz-Duenas F.J."/>
            <person name="Barrasa J.M."/>
            <person name="Sanchez-Garcia M."/>
            <person name="Camarero S."/>
            <person name="Miyauchi S."/>
            <person name="Serrano A."/>
            <person name="Linde D."/>
            <person name="Babiker R."/>
            <person name="Drula E."/>
            <person name="Ayuso-Fernandez I."/>
            <person name="Pacheco R."/>
            <person name="Padilla G."/>
            <person name="Ferreira P."/>
            <person name="Barriuso J."/>
            <person name="Kellner H."/>
            <person name="Castanera R."/>
            <person name="Alfaro M."/>
            <person name="Ramirez L."/>
            <person name="Pisabarro A.G."/>
            <person name="Kuo A."/>
            <person name="Tritt A."/>
            <person name="Lipzen A."/>
            <person name="He G."/>
            <person name="Yan M."/>
            <person name="Ng V."/>
            <person name="Cullen D."/>
            <person name="Martin F."/>
            <person name="Rosso M.-N."/>
            <person name="Henrissat B."/>
            <person name="Hibbett D."/>
            <person name="Martinez A.T."/>
            <person name="Grigoriev I.V."/>
        </authorList>
    </citation>
    <scope>NUCLEOTIDE SEQUENCE</scope>
    <source>
        <strain evidence="11">CBS 247.69</strain>
    </source>
</reference>
<feature type="transmembrane region" description="Helical" evidence="7">
    <location>
        <begin position="338"/>
        <end position="360"/>
    </location>
</feature>
<dbReference type="PROSITE" id="PS50939">
    <property type="entry name" value="CYTOCHROME_B561"/>
    <property type="match status" value="1"/>
</dbReference>
<comment type="subcellular location">
    <subcellularLocation>
        <location evidence="1">Membrane</location>
    </subcellularLocation>
</comment>
<evidence type="ECO:0000259" key="10">
    <source>
        <dbReference type="PROSITE" id="PS50939"/>
    </source>
</evidence>
<keyword evidence="6 7" id="KW-0472">Membrane</keyword>
<feature type="transmembrane region" description="Helical" evidence="7">
    <location>
        <begin position="266"/>
        <end position="286"/>
    </location>
</feature>
<evidence type="ECO:0000256" key="6">
    <source>
        <dbReference type="ARBA" id="ARBA00023136"/>
    </source>
</evidence>
<feature type="transmembrane region" description="Helical" evidence="7">
    <location>
        <begin position="298"/>
        <end position="317"/>
    </location>
</feature>
<evidence type="ECO:0008006" key="13">
    <source>
        <dbReference type="Google" id="ProtNLM"/>
    </source>
</evidence>
<proteinExistence type="predicted"/>
<evidence type="ECO:0000313" key="12">
    <source>
        <dbReference type="Proteomes" id="UP000807353"/>
    </source>
</evidence>
<dbReference type="Pfam" id="PF03188">
    <property type="entry name" value="Cytochrom_B561"/>
    <property type="match status" value="1"/>
</dbReference>
<dbReference type="PANTHER" id="PTHR47797:SF3">
    <property type="entry name" value="CYTOCHROME B561 DOMAIN-CONTAINING PROTEIN"/>
    <property type="match status" value="1"/>
</dbReference>
<protein>
    <recommendedName>
        <fullName evidence="13">Cytochrome b561 domain-containing protein</fullName>
    </recommendedName>
</protein>
<dbReference type="GO" id="GO:0016020">
    <property type="term" value="C:membrane"/>
    <property type="evidence" value="ECO:0007669"/>
    <property type="project" value="UniProtKB-SubCell"/>
</dbReference>
<dbReference type="InterPro" id="IPR015920">
    <property type="entry name" value="Cellobiose_DH-like_cyt"/>
</dbReference>
<dbReference type="PROSITE" id="PS50836">
    <property type="entry name" value="DOMON"/>
    <property type="match status" value="1"/>
</dbReference>
<dbReference type="EMBL" id="MU150242">
    <property type="protein sequence ID" value="KAF9466410.1"/>
    <property type="molecule type" value="Genomic_DNA"/>
</dbReference>
<dbReference type="OrthoDB" id="19261at2759"/>
<evidence type="ECO:0000256" key="1">
    <source>
        <dbReference type="ARBA" id="ARBA00004370"/>
    </source>
</evidence>
<dbReference type="AlphaFoldDB" id="A0A9P5YCZ8"/>
<dbReference type="InterPro" id="IPR006593">
    <property type="entry name" value="Cyt_b561/ferric_Rdtase_TM"/>
</dbReference>
<dbReference type="PANTHER" id="PTHR47797">
    <property type="entry name" value="DEHYDROGENASE, PUTATIVE (AFU_ORTHOLOGUE AFUA_8G05805)-RELATED"/>
    <property type="match status" value="1"/>
</dbReference>
<dbReference type="Proteomes" id="UP000807353">
    <property type="component" value="Unassembled WGS sequence"/>
</dbReference>
<dbReference type="Pfam" id="PF16010">
    <property type="entry name" value="CDH-cyt"/>
    <property type="match status" value="1"/>
</dbReference>
<feature type="domain" description="Cytochrome b561" evidence="10">
    <location>
        <begin position="196"/>
        <end position="398"/>
    </location>
</feature>
<keyword evidence="12" id="KW-1185">Reference proteome</keyword>
<accession>A0A9P5YCZ8</accession>
<evidence type="ECO:0000259" key="9">
    <source>
        <dbReference type="PROSITE" id="PS50836"/>
    </source>
</evidence>
<feature type="signal peptide" evidence="8">
    <location>
        <begin position="1"/>
        <end position="25"/>
    </location>
</feature>
<dbReference type="SMART" id="SM00665">
    <property type="entry name" value="B561"/>
    <property type="match status" value="1"/>
</dbReference>
<gene>
    <name evidence="11" type="ORF">BDZ94DRAFT_1251885</name>
</gene>
<evidence type="ECO:0000256" key="8">
    <source>
        <dbReference type="SAM" id="SignalP"/>
    </source>
</evidence>
<dbReference type="CDD" id="cd08760">
    <property type="entry name" value="Cyt_b561_FRRS1_like"/>
    <property type="match status" value="1"/>
</dbReference>
<keyword evidence="8" id="KW-0732">Signal</keyword>
<evidence type="ECO:0000256" key="4">
    <source>
        <dbReference type="ARBA" id="ARBA00022982"/>
    </source>
</evidence>
<feature type="chain" id="PRO_5040178992" description="Cytochrome b561 domain-containing protein" evidence="8">
    <location>
        <begin position="26"/>
        <end position="457"/>
    </location>
</feature>
<dbReference type="Gene3D" id="1.20.120.1770">
    <property type="match status" value="1"/>
</dbReference>
<dbReference type="SUPFAM" id="SSF49344">
    <property type="entry name" value="CBD9-like"/>
    <property type="match status" value="1"/>
</dbReference>
<comment type="caution">
    <text evidence="11">The sequence shown here is derived from an EMBL/GenBank/DDBJ whole genome shotgun (WGS) entry which is preliminary data.</text>
</comment>
<name>A0A9P5YCZ8_9AGAR</name>
<keyword evidence="3 7" id="KW-0812">Transmembrane</keyword>
<sequence>MLLHYSPLHILSVIAALRLSLPVQAIKGDSGCGYFLCVNATLNEEANIINYELTALNKPFGWVGIGWGSKMDGADMVIMWKNLDGSTTLAQRRGMGHFEPLPVEYPARRANITEPKITAWHPSGSTTLGFSVRTYTALLEDPDYTEHLIWAYSMTRPDKDTWSELMPHYTAGFFRLKLHKELPDHHYVPNPSRPTIDHTDADLADDANPSPPFYPTADPNPLRRNEKIIIAHGVIASLGFLVILPAGALFARWARALTPKWFKAHQTLMLVAMPVITIGWVLGPIAVMARQATHLFDAHQVCGVILVAMYYLQMSLGRYIHRRRSQMQPGASSHPPSNILHIVSGITIVALAFFQVRSGLEEWRRATGRTDIASWCHDLWQAWVVIVPFAYILGAVMLPRQLYQEKSGESYVSLSVTPPVFEADDETYRRRKHSTESIELTREIGELETNVPLLSSR</sequence>
<dbReference type="InterPro" id="IPR005018">
    <property type="entry name" value="DOMON_domain"/>
</dbReference>
<keyword evidence="2" id="KW-0813">Transport</keyword>
<feature type="transmembrane region" description="Helical" evidence="7">
    <location>
        <begin position="229"/>
        <end position="254"/>
    </location>
</feature>
<evidence type="ECO:0000313" key="11">
    <source>
        <dbReference type="EMBL" id="KAF9466410.1"/>
    </source>
</evidence>
<keyword evidence="4" id="KW-0249">Electron transport</keyword>
<organism evidence="11 12">
    <name type="scientific">Collybia nuda</name>
    <dbReference type="NCBI Taxonomy" id="64659"/>
    <lineage>
        <taxon>Eukaryota</taxon>
        <taxon>Fungi</taxon>
        <taxon>Dikarya</taxon>
        <taxon>Basidiomycota</taxon>
        <taxon>Agaricomycotina</taxon>
        <taxon>Agaricomycetes</taxon>
        <taxon>Agaricomycetidae</taxon>
        <taxon>Agaricales</taxon>
        <taxon>Tricholomatineae</taxon>
        <taxon>Clitocybaceae</taxon>
        <taxon>Collybia</taxon>
    </lineage>
</organism>
<keyword evidence="5 7" id="KW-1133">Transmembrane helix</keyword>